<keyword evidence="2" id="KW-1185">Reference proteome</keyword>
<sequence length="68" mass="7070">MIGRQAGRARGGAIGAATIGSNVATGLFRSTGPLRAFQQTAPVSIGELIILLIGMTDYVRRGAEDRLV</sequence>
<dbReference type="EMBL" id="NBYX01000022">
    <property type="protein sequence ID" value="ORT81652.1"/>
    <property type="molecule type" value="Genomic_DNA"/>
</dbReference>
<name>A0A1X1P8M1_9BURK</name>
<proteinExistence type="predicted"/>
<dbReference type="Proteomes" id="UP000193146">
    <property type="component" value="Unassembled WGS sequence"/>
</dbReference>
<evidence type="ECO:0000313" key="1">
    <source>
        <dbReference type="EMBL" id="ORT81652.1"/>
    </source>
</evidence>
<reference evidence="1 2" key="1">
    <citation type="submission" date="2017-04" db="EMBL/GenBank/DDBJ databases">
        <title>Burkholderia puraquae sp. nov., a novel Burkholderia cepacia complex species from hospital setting samples.</title>
        <authorList>
            <person name="Martina P."/>
            <person name="Leguizamon M."/>
            <person name="Prieto C."/>
            <person name="Sousa S."/>
            <person name="Montanaro P."/>
            <person name="Draghi W."/>
            <person name="Staembler M."/>
            <person name="Bettiol M."/>
            <person name="Figoli C."/>
            <person name="Palau J."/>
            <person name="Alvarez F."/>
            <person name="Benetti S."/>
            <person name="Anchat E."/>
            <person name="Vescina C."/>
            <person name="Ferreras J."/>
            <person name="Lasch P."/>
            <person name="Lagares A."/>
            <person name="Zorreguieta A."/>
            <person name="Yantorno O."/>
            <person name="Bosch A."/>
        </authorList>
    </citation>
    <scope>NUCLEOTIDE SEQUENCE [LARGE SCALE GENOMIC DNA]</scope>
    <source>
        <strain evidence="1 2">CAMPA 1040</strain>
    </source>
</reference>
<evidence type="ECO:0000313" key="2">
    <source>
        <dbReference type="Proteomes" id="UP000193146"/>
    </source>
</evidence>
<comment type="caution">
    <text evidence="1">The sequence shown here is derived from an EMBL/GenBank/DDBJ whole genome shotgun (WGS) entry which is preliminary data.</text>
</comment>
<dbReference type="AlphaFoldDB" id="A0A1X1P8M1"/>
<accession>A0A1X1P8M1</accession>
<gene>
    <name evidence="1" type="ORF">B7G54_30705</name>
</gene>
<organism evidence="1 2">
    <name type="scientific">Burkholderia puraquae</name>
    <dbReference type="NCBI Taxonomy" id="1904757"/>
    <lineage>
        <taxon>Bacteria</taxon>
        <taxon>Pseudomonadati</taxon>
        <taxon>Pseudomonadota</taxon>
        <taxon>Betaproteobacteria</taxon>
        <taxon>Burkholderiales</taxon>
        <taxon>Burkholderiaceae</taxon>
        <taxon>Burkholderia</taxon>
        <taxon>Burkholderia cepacia complex</taxon>
    </lineage>
</organism>
<protein>
    <submittedName>
        <fullName evidence="1">Uncharacterized protein</fullName>
    </submittedName>
</protein>